<evidence type="ECO:0000256" key="3">
    <source>
        <dbReference type="ARBA" id="ARBA00022692"/>
    </source>
</evidence>
<keyword evidence="9" id="KW-1185">Reference proteome</keyword>
<evidence type="ECO:0000256" key="1">
    <source>
        <dbReference type="ARBA" id="ARBA00004141"/>
    </source>
</evidence>
<evidence type="ECO:0000313" key="8">
    <source>
        <dbReference type="EMBL" id="CAJ1392441.1"/>
    </source>
</evidence>
<feature type="transmembrane region" description="Helical" evidence="6">
    <location>
        <begin position="34"/>
        <end position="53"/>
    </location>
</feature>
<keyword evidence="4 6" id="KW-1133">Transmembrane helix</keyword>
<evidence type="ECO:0008006" key="10">
    <source>
        <dbReference type="Google" id="ProtNLM"/>
    </source>
</evidence>
<comment type="subcellular location">
    <subcellularLocation>
        <location evidence="1">Membrane</location>
        <topology evidence="1">Multi-pass membrane protein</topology>
    </subcellularLocation>
</comment>
<dbReference type="GO" id="GO:0016020">
    <property type="term" value="C:membrane"/>
    <property type="evidence" value="ECO:0007669"/>
    <property type="project" value="UniProtKB-SubCell"/>
</dbReference>
<feature type="signal peptide" evidence="7">
    <location>
        <begin position="1"/>
        <end position="18"/>
    </location>
</feature>
<keyword evidence="3 6" id="KW-0812">Transmembrane</keyword>
<dbReference type="InterPro" id="IPR010651">
    <property type="entry name" value="Sugar_transport"/>
</dbReference>
<sequence>MGFLAGLVPALLAALAFGVQYVPVKKYKIYDGTTFQWFMCSGILFVGVVAGLLGGDLARAPVDCAVLGGGALWALSNFAVLPLVKLLGIGLGFSLYHFQNMIVGYLVGRFGAFGVPCLEPAFPGSLYICDLGCGLILVSFVALLLVEGDNEKEAASSPAPTVHGKSQIEQPELTEKTNLRLESSAFSAFALEVEEEEEEVRSPETAPPEAARRKPWQTSALGVLLAIVAGSLAGVQSVPATLYNLAHPQYPSTAVVFPQCVGVWFASTGIYLVYSTMAGLRKRPVLHAVIRPAFVSGCIWALGFLFMIKGIHQLGFAVGYTLDAVGPIIVASLLSICWFREITGRRQLMIYWTAEGLQLIGVVLITAFSKQ</sequence>
<comment type="similarity">
    <text evidence="2">Belongs to the TMEM144 family.</text>
</comment>
<keyword evidence="5 6" id="KW-0472">Membrane</keyword>
<gene>
    <name evidence="8" type="ORF">EVOR1521_LOCUS17533</name>
</gene>
<evidence type="ECO:0000313" key="9">
    <source>
        <dbReference type="Proteomes" id="UP001178507"/>
    </source>
</evidence>
<dbReference type="GO" id="GO:0015144">
    <property type="term" value="F:carbohydrate transmembrane transporter activity"/>
    <property type="evidence" value="ECO:0007669"/>
    <property type="project" value="InterPro"/>
</dbReference>
<comment type="caution">
    <text evidence="8">The sequence shown here is derived from an EMBL/GenBank/DDBJ whole genome shotgun (WGS) entry which is preliminary data.</text>
</comment>
<evidence type="ECO:0000256" key="7">
    <source>
        <dbReference type="SAM" id="SignalP"/>
    </source>
</evidence>
<evidence type="ECO:0000256" key="6">
    <source>
        <dbReference type="SAM" id="Phobius"/>
    </source>
</evidence>
<dbReference type="AlphaFoldDB" id="A0AA36N2U6"/>
<evidence type="ECO:0000256" key="5">
    <source>
        <dbReference type="ARBA" id="ARBA00023136"/>
    </source>
</evidence>
<accession>A0AA36N2U6</accession>
<proteinExistence type="inferred from homology"/>
<organism evidence="8 9">
    <name type="scientific">Effrenium voratum</name>
    <dbReference type="NCBI Taxonomy" id="2562239"/>
    <lineage>
        <taxon>Eukaryota</taxon>
        <taxon>Sar</taxon>
        <taxon>Alveolata</taxon>
        <taxon>Dinophyceae</taxon>
        <taxon>Suessiales</taxon>
        <taxon>Symbiodiniaceae</taxon>
        <taxon>Effrenium</taxon>
    </lineage>
</organism>
<dbReference type="EMBL" id="CAUJNA010002335">
    <property type="protein sequence ID" value="CAJ1392441.1"/>
    <property type="molecule type" value="Genomic_DNA"/>
</dbReference>
<dbReference type="Proteomes" id="UP001178507">
    <property type="component" value="Unassembled WGS sequence"/>
</dbReference>
<evidence type="ECO:0000256" key="2">
    <source>
        <dbReference type="ARBA" id="ARBA00005731"/>
    </source>
</evidence>
<feature type="transmembrane region" description="Helical" evidence="6">
    <location>
        <begin position="255"/>
        <end position="274"/>
    </location>
</feature>
<feature type="transmembrane region" description="Helical" evidence="6">
    <location>
        <begin position="125"/>
        <end position="146"/>
    </location>
</feature>
<name>A0AA36N2U6_9DINO</name>
<feature type="transmembrane region" description="Helical" evidence="6">
    <location>
        <begin position="221"/>
        <end position="243"/>
    </location>
</feature>
<feature type="transmembrane region" description="Helical" evidence="6">
    <location>
        <begin position="314"/>
        <end position="336"/>
    </location>
</feature>
<evidence type="ECO:0000256" key="4">
    <source>
        <dbReference type="ARBA" id="ARBA00022989"/>
    </source>
</evidence>
<feature type="transmembrane region" description="Helical" evidence="6">
    <location>
        <begin position="348"/>
        <end position="368"/>
    </location>
</feature>
<dbReference type="PANTHER" id="PTHR16119">
    <property type="entry name" value="TRANSMEMBRANE PROTEIN 144"/>
    <property type="match status" value="1"/>
</dbReference>
<reference evidence="8" key="1">
    <citation type="submission" date="2023-08" db="EMBL/GenBank/DDBJ databases">
        <authorList>
            <person name="Chen Y."/>
            <person name="Shah S."/>
            <person name="Dougan E. K."/>
            <person name="Thang M."/>
            <person name="Chan C."/>
        </authorList>
    </citation>
    <scope>NUCLEOTIDE SEQUENCE</scope>
</reference>
<feature type="chain" id="PRO_5041226454" description="Transmembrane protein" evidence="7">
    <location>
        <begin position="19"/>
        <end position="371"/>
    </location>
</feature>
<feature type="transmembrane region" description="Helical" evidence="6">
    <location>
        <begin position="286"/>
        <end position="308"/>
    </location>
</feature>
<keyword evidence="7" id="KW-0732">Signal</keyword>
<dbReference type="InterPro" id="IPR012435">
    <property type="entry name" value="TMEM144"/>
</dbReference>
<dbReference type="PANTHER" id="PTHR16119:SF17">
    <property type="entry name" value="TRANSMEMBRANE PROTEIN 144"/>
    <property type="match status" value="1"/>
</dbReference>
<dbReference type="Pfam" id="PF07857">
    <property type="entry name" value="TMEM144"/>
    <property type="match status" value="1"/>
</dbReference>
<protein>
    <recommendedName>
        <fullName evidence="10">Transmembrane protein</fullName>
    </recommendedName>
</protein>